<gene>
    <name evidence="2" type="ORF">GEV33_012057</name>
</gene>
<evidence type="ECO:0000313" key="2">
    <source>
        <dbReference type="EMBL" id="KAH0810734.1"/>
    </source>
</evidence>
<protein>
    <submittedName>
        <fullName evidence="2">Uncharacterized protein</fullName>
    </submittedName>
</protein>
<dbReference type="EMBL" id="JABDTM020027300">
    <property type="protein sequence ID" value="KAH0810734.1"/>
    <property type="molecule type" value="Genomic_DNA"/>
</dbReference>
<keyword evidence="3" id="KW-1185">Reference proteome</keyword>
<dbReference type="AlphaFoldDB" id="A0A8J6H9I6"/>
<reference evidence="2" key="1">
    <citation type="journal article" date="2020" name="J Insects Food Feed">
        <title>The yellow mealworm (Tenebrio molitor) genome: a resource for the emerging insects as food and feed industry.</title>
        <authorList>
            <person name="Eriksson T."/>
            <person name="Andere A."/>
            <person name="Kelstrup H."/>
            <person name="Emery V."/>
            <person name="Picard C."/>
        </authorList>
    </citation>
    <scope>NUCLEOTIDE SEQUENCE</scope>
    <source>
        <strain evidence="2">Stoneville</strain>
        <tissue evidence="2">Whole head</tissue>
    </source>
</reference>
<sequence length="643" mass="72972">MMFDSLVKSVMMYGAEIWGWREQEGLEGVQGKYLKWVLGVDRETPGYIVMEETKRDGIRIEAGKRAIRFEERLIERGECRSLQECLKEKRKEIGKGVWKEREAYFERNGYAGAEIERMREGGRAMTDELVQRDRDVQVQERRTRIRESRYNGKYEKIITEELPKYLGRESRKERVIIARFRCGNEERENKYWNEDRIRVCRMCGEKKETIEHMLNECVELREREESREEMLNEDGRGIEWMKKVEWRRGTISRSQLFQKIGGAGLKNASRHFTPLSINETTAPVKASWTTKRRSSFTEERLKRRTGGIASLHQSTKPHRTGPEQLDSTSKAGGSPCSPVPADPPAAGPSAKALEDGRTRSLFLILINKLGQRGHLTGTGEASINEGVELYRVNVEVNPQVLHVQSTDLGMLNTTTAEPPSQNVVVPRPAESISNILPLQEELLPTIPQEGAVKRKQMAKMGILGGPVMISMGIENSISGEHRLIAPQHVLCEALVLIDLVVKPTAKIHSTGKGKSRLLEELALLCNATGGRLWVDRFPPIEKGKSAFRRRFGCKKHPVAHGGSGSPVDFPGVPATIPFFVQNYLQFGENDAPRQFQLYRRRSAKNEHQWSPAGSRPFLQGDQSYALTRGEPVTHPVIIHQHIW</sequence>
<accession>A0A8J6H9I6</accession>
<feature type="region of interest" description="Disordered" evidence="1">
    <location>
        <begin position="282"/>
        <end position="353"/>
    </location>
</feature>
<reference evidence="2" key="2">
    <citation type="submission" date="2021-08" db="EMBL/GenBank/DDBJ databases">
        <authorList>
            <person name="Eriksson T."/>
        </authorList>
    </citation>
    <scope>NUCLEOTIDE SEQUENCE</scope>
    <source>
        <strain evidence="2">Stoneville</strain>
        <tissue evidence="2">Whole head</tissue>
    </source>
</reference>
<feature type="compositionally biased region" description="Pro residues" evidence="1">
    <location>
        <begin position="337"/>
        <end position="346"/>
    </location>
</feature>
<dbReference type="Proteomes" id="UP000719412">
    <property type="component" value="Unassembled WGS sequence"/>
</dbReference>
<evidence type="ECO:0000256" key="1">
    <source>
        <dbReference type="SAM" id="MobiDB-lite"/>
    </source>
</evidence>
<proteinExistence type="predicted"/>
<name>A0A8J6H9I6_TENMO</name>
<evidence type="ECO:0000313" key="3">
    <source>
        <dbReference type="Proteomes" id="UP000719412"/>
    </source>
</evidence>
<comment type="caution">
    <text evidence="2">The sequence shown here is derived from an EMBL/GenBank/DDBJ whole genome shotgun (WGS) entry which is preliminary data.</text>
</comment>
<organism evidence="2 3">
    <name type="scientific">Tenebrio molitor</name>
    <name type="common">Yellow mealworm beetle</name>
    <dbReference type="NCBI Taxonomy" id="7067"/>
    <lineage>
        <taxon>Eukaryota</taxon>
        <taxon>Metazoa</taxon>
        <taxon>Ecdysozoa</taxon>
        <taxon>Arthropoda</taxon>
        <taxon>Hexapoda</taxon>
        <taxon>Insecta</taxon>
        <taxon>Pterygota</taxon>
        <taxon>Neoptera</taxon>
        <taxon>Endopterygota</taxon>
        <taxon>Coleoptera</taxon>
        <taxon>Polyphaga</taxon>
        <taxon>Cucujiformia</taxon>
        <taxon>Tenebrionidae</taxon>
        <taxon>Tenebrio</taxon>
    </lineage>
</organism>